<accession>A0A5B7D6I2</accession>
<comment type="caution">
    <text evidence="1">The sequence shown here is derived from an EMBL/GenBank/DDBJ whole genome shotgun (WGS) entry which is preliminary data.</text>
</comment>
<evidence type="ECO:0000313" key="1">
    <source>
        <dbReference type="EMBL" id="MPC16892.1"/>
    </source>
</evidence>
<protein>
    <submittedName>
        <fullName evidence="1">Nuclear pore complex protein Nup133</fullName>
    </submittedName>
</protein>
<dbReference type="EMBL" id="VSRR010000546">
    <property type="protein sequence ID" value="MPC16892.1"/>
    <property type="molecule type" value="Genomic_DNA"/>
</dbReference>
<sequence>METGGTTPPTTVNNFSVLKHSEYYQESAENVLLAQRFLLCGTTAYIYNKNTVLCVSAVGEGDSGDRVEFSGAGDSILGVGRSQRLPLFFSATNGIVSITPTTANTSTLG</sequence>
<dbReference type="AlphaFoldDB" id="A0A5B7D6I2"/>
<dbReference type="Proteomes" id="UP000324222">
    <property type="component" value="Unassembled WGS sequence"/>
</dbReference>
<organism evidence="1 2">
    <name type="scientific">Portunus trituberculatus</name>
    <name type="common">Swimming crab</name>
    <name type="synonym">Neptunus trituberculatus</name>
    <dbReference type="NCBI Taxonomy" id="210409"/>
    <lineage>
        <taxon>Eukaryota</taxon>
        <taxon>Metazoa</taxon>
        <taxon>Ecdysozoa</taxon>
        <taxon>Arthropoda</taxon>
        <taxon>Crustacea</taxon>
        <taxon>Multicrustacea</taxon>
        <taxon>Malacostraca</taxon>
        <taxon>Eumalacostraca</taxon>
        <taxon>Eucarida</taxon>
        <taxon>Decapoda</taxon>
        <taxon>Pleocyemata</taxon>
        <taxon>Brachyura</taxon>
        <taxon>Eubrachyura</taxon>
        <taxon>Portunoidea</taxon>
        <taxon>Portunidae</taxon>
        <taxon>Portuninae</taxon>
        <taxon>Portunus</taxon>
    </lineage>
</organism>
<dbReference type="SUPFAM" id="SSF117289">
    <property type="entry name" value="Nucleoporin domain"/>
    <property type="match status" value="1"/>
</dbReference>
<keyword evidence="2" id="KW-1185">Reference proteome</keyword>
<dbReference type="Gene3D" id="2.130.10.10">
    <property type="entry name" value="YVTN repeat-like/Quinoprotein amine dehydrogenase"/>
    <property type="match status" value="1"/>
</dbReference>
<name>A0A5B7D6I2_PORTR</name>
<gene>
    <name evidence="1" type="primary">NUP133_0</name>
    <name evidence="1" type="ORF">E2C01_009730</name>
</gene>
<reference evidence="1 2" key="1">
    <citation type="submission" date="2019-05" db="EMBL/GenBank/DDBJ databases">
        <title>Another draft genome of Portunus trituberculatus and its Hox gene families provides insights of decapod evolution.</title>
        <authorList>
            <person name="Jeong J.-H."/>
            <person name="Song I."/>
            <person name="Kim S."/>
            <person name="Choi T."/>
            <person name="Kim D."/>
            <person name="Ryu S."/>
            <person name="Kim W."/>
        </authorList>
    </citation>
    <scope>NUCLEOTIDE SEQUENCE [LARGE SCALE GENOMIC DNA]</scope>
    <source>
        <tissue evidence="1">Muscle</tissue>
    </source>
</reference>
<proteinExistence type="predicted"/>
<dbReference type="OrthoDB" id="6342440at2759"/>
<evidence type="ECO:0000313" key="2">
    <source>
        <dbReference type="Proteomes" id="UP000324222"/>
    </source>
</evidence>
<dbReference type="InterPro" id="IPR015943">
    <property type="entry name" value="WD40/YVTN_repeat-like_dom_sf"/>
</dbReference>